<dbReference type="SUPFAM" id="SSF51735">
    <property type="entry name" value="NAD(P)-binding Rossmann-fold domains"/>
    <property type="match status" value="1"/>
</dbReference>
<dbReference type="Proteomes" id="UP000887566">
    <property type="component" value="Unplaced"/>
</dbReference>
<name>A0A914UQN1_9BILA</name>
<dbReference type="InterPro" id="IPR051276">
    <property type="entry name" value="Saccharopine_DH-like_oxidrdct"/>
</dbReference>
<comment type="similarity">
    <text evidence="1">Belongs to the saccharopine dehydrogenase family.</text>
</comment>
<dbReference type="FunFam" id="3.40.50.720:FF:000178">
    <property type="entry name" value="Saccharopine dehydrogenase-like oxidoreductase"/>
    <property type="match status" value="1"/>
</dbReference>
<dbReference type="PANTHER" id="PTHR12286">
    <property type="entry name" value="SACCHAROPINE DEHYDROGENASE-LIKE OXIDOREDUCTASE"/>
    <property type="match status" value="1"/>
</dbReference>
<dbReference type="InterPro" id="IPR005097">
    <property type="entry name" value="Sacchrp_dh_NADP-bd"/>
</dbReference>
<evidence type="ECO:0000256" key="2">
    <source>
        <dbReference type="SAM" id="Phobius"/>
    </source>
</evidence>
<dbReference type="GO" id="GO:0005739">
    <property type="term" value="C:mitochondrion"/>
    <property type="evidence" value="ECO:0007669"/>
    <property type="project" value="TreeGrafter"/>
</dbReference>
<protein>
    <submittedName>
        <fullName evidence="5">Saccharopine dehydrogenase NADP binding domain-containing protein</fullName>
    </submittedName>
</protein>
<evidence type="ECO:0000259" key="3">
    <source>
        <dbReference type="Pfam" id="PF03435"/>
    </source>
</evidence>
<feature type="domain" description="Saccharopine dehydrogenase NADP binding" evidence="3">
    <location>
        <begin position="9"/>
        <end position="142"/>
    </location>
</feature>
<evidence type="ECO:0000313" key="4">
    <source>
        <dbReference type="Proteomes" id="UP000887566"/>
    </source>
</evidence>
<keyword evidence="2" id="KW-0812">Transmembrane</keyword>
<keyword evidence="2" id="KW-0472">Membrane</keyword>
<proteinExistence type="inferred from homology"/>
<evidence type="ECO:0000256" key="1">
    <source>
        <dbReference type="ARBA" id="ARBA00038048"/>
    </source>
</evidence>
<dbReference type="GO" id="GO:0005886">
    <property type="term" value="C:plasma membrane"/>
    <property type="evidence" value="ECO:0007669"/>
    <property type="project" value="TreeGrafter"/>
</dbReference>
<keyword evidence="4" id="KW-1185">Reference proteome</keyword>
<keyword evidence="2" id="KW-1133">Transmembrane helix</keyword>
<dbReference type="WBParaSite" id="PSAMB.scaffold11467size3337.g34167.t1">
    <property type="protein sequence ID" value="PSAMB.scaffold11467size3337.g34167.t1"/>
    <property type="gene ID" value="PSAMB.scaffold11467size3337.g34167"/>
</dbReference>
<dbReference type="GO" id="GO:0009247">
    <property type="term" value="P:glycolipid biosynthetic process"/>
    <property type="evidence" value="ECO:0007669"/>
    <property type="project" value="TreeGrafter"/>
</dbReference>
<sequence length="393" mass="44269">MAQKREFDIIVFGATGYTGHYVVETLAKSEEAAKYRWAVAGRSILKLRKTLDDVGLLIGRNLRTMTAIKADVEDEASLNAMAKRTRLVINTVGPFIQYGEAVVRCCVENGTAHLDTSGEQYYIERMQLKYHTRAGETGAFIVGGSSFASVPVDIGVDLMKSKFDGRLAQIENILRIKPGSQGYRFNVGTFSSMIHMMANMLLYRKQRHALMPDFDSLPAQPFVSSRKLPLYKQKQLNCWCLLSNEGDKQVVDRTQYSEHRRNGDVPVLYEQSIGFKSLLVPLGLVFWAIGVFILSQVGVTRRFMETFPRLCSFGMFSASGPTRQQAAEARFTHWFFGRGWGKADASNPTGPPNKKIIMRCDGPGTQPFMFFLPTSHLLFDTFKRDIDFLVICF</sequence>
<dbReference type="InterPro" id="IPR036291">
    <property type="entry name" value="NAD(P)-bd_dom_sf"/>
</dbReference>
<accession>A0A914UQN1</accession>
<dbReference type="Gene3D" id="3.40.50.720">
    <property type="entry name" value="NAD(P)-binding Rossmann-like Domain"/>
    <property type="match status" value="1"/>
</dbReference>
<evidence type="ECO:0000313" key="5">
    <source>
        <dbReference type="WBParaSite" id="PSAMB.scaffold11467size3337.g34167.t1"/>
    </source>
</evidence>
<feature type="transmembrane region" description="Helical" evidence="2">
    <location>
        <begin position="278"/>
        <end position="299"/>
    </location>
</feature>
<dbReference type="GO" id="GO:0005811">
    <property type="term" value="C:lipid droplet"/>
    <property type="evidence" value="ECO:0007669"/>
    <property type="project" value="TreeGrafter"/>
</dbReference>
<dbReference type="PANTHER" id="PTHR12286:SF5">
    <property type="entry name" value="SACCHAROPINE DEHYDROGENASE-LIKE OXIDOREDUCTASE"/>
    <property type="match status" value="1"/>
</dbReference>
<dbReference type="AlphaFoldDB" id="A0A914UQN1"/>
<reference evidence="5" key="1">
    <citation type="submission" date="2022-11" db="UniProtKB">
        <authorList>
            <consortium name="WormBaseParasite"/>
        </authorList>
    </citation>
    <scope>IDENTIFICATION</scope>
</reference>
<organism evidence="4 5">
    <name type="scientific">Plectus sambesii</name>
    <dbReference type="NCBI Taxonomy" id="2011161"/>
    <lineage>
        <taxon>Eukaryota</taxon>
        <taxon>Metazoa</taxon>
        <taxon>Ecdysozoa</taxon>
        <taxon>Nematoda</taxon>
        <taxon>Chromadorea</taxon>
        <taxon>Plectida</taxon>
        <taxon>Plectina</taxon>
        <taxon>Plectoidea</taxon>
        <taxon>Plectidae</taxon>
        <taxon>Plectus</taxon>
    </lineage>
</organism>
<dbReference type="Pfam" id="PF03435">
    <property type="entry name" value="Sacchrp_dh_NADP"/>
    <property type="match status" value="1"/>
</dbReference>